<dbReference type="RefSeq" id="WP_227261527.1">
    <property type="nucleotide sequence ID" value="NZ_BAAADU010000002.1"/>
</dbReference>
<dbReference type="Proteomes" id="UP001500194">
    <property type="component" value="Unassembled WGS sequence"/>
</dbReference>
<sequence>MTGEYDGFVSFLEERVGDGLEIVMEVESDSYEILYGEEAAEEYFAGAEDRSVEGVYEEALLESTQAYLDSMAYEHTTYADVMVTDIGVGYQVFLSETRSVIVWTDGNVQLEVPAFIDDCRDRLRECGVKVK</sequence>
<evidence type="ECO:0000313" key="2">
    <source>
        <dbReference type="Proteomes" id="UP001500194"/>
    </source>
</evidence>
<dbReference type="AlphaFoldDB" id="A0AAV3SYA8"/>
<gene>
    <name evidence="1" type="ORF">GCM10009019_07660</name>
</gene>
<proteinExistence type="predicted"/>
<dbReference type="GeneID" id="68572113"/>
<organism evidence="1 2">
    <name type="scientific">Salarchaeum japonicum</name>
    <dbReference type="NCBI Taxonomy" id="555573"/>
    <lineage>
        <taxon>Archaea</taxon>
        <taxon>Methanobacteriati</taxon>
        <taxon>Methanobacteriota</taxon>
        <taxon>Stenosarchaea group</taxon>
        <taxon>Halobacteria</taxon>
        <taxon>Halobacteriales</taxon>
        <taxon>Halobacteriaceae</taxon>
    </lineage>
</organism>
<dbReference type="EMBL" id="BAAADU010000002">
    <property type="protein sequence ID" value="GAA0647669.1"/>
    <property type="molecule type" value="Genomic_DNA"/>
</dbReference>
<protein>
    <submittedName>
        <fullName evidence="1">Uncharacterized protein</fullName>
    </submittedName>
</protein>
<comment type="caution">
    <text evidence="1">The sequence shown here is derived from an EMBL/GenBank/DDBJ whole genome shotgun (WGS) entry which is preliminary data.</text>
</comment>
<dbReference type="InterPro" id="IPR055944">
    <property type="entry name" value="DUF7522"/>
</dbReference>
<dbReference type="Pfam" id="PF24366">
    <property type="entry name" value="DUF7522"/>
    <property type="match status" value="1"/>
</dbReference>
<name>A0AAV3SYA8_9EURY</name>
<reference evidence="1 2" key="1">
    <citation type="journal article" date="2019" name="Int. J. Syst. Evol. Microbiol.">
        <title>The Global Catalogue of Microorganisms (GCM) 10K type strain sequencing project: providing services to taxonomists for standard genome sequencing and annotation.</title>
        <authorList>
            <consortium name="The Broad Institute Genomics Platform"/>
            <consortium name="The Broad Institute Genome Sequencing Center for Infectious Disease"/>
            <person name="Wu L."/>
            <person name="Ma J."/>
        </authorList>
    </citation>
    <scope>NUCLEOTIDE SEQUENCE [LARGE SCALE GENOMIC DNA]</scope>
    <source>
        <strain evidence="1 2">JCM 16327</strain>
    </source>
</reference>
<keyword evidence="2" id="KW-1185">Reference proteome</keyword>
<evidence type="ECO:0000313" key="1">
    <source>
        <dbReference type="EMBL" id="GAA0647669.1"/>
    </source>
</evidence>
<accession>A0AAV3SYA8</accession>